<dbReference type="OrthoDB" id="9803916at2"/>
<name>A0A1Y2K361_9PROT</name>
<gene>
    <name evidence="2" type="ORF">MAIT1_02634</name>
</gene>
<dbReference type="InterPro" id="IPR001279">
    <property type="entry name" value="Metallo-B-lactamas"/>
</dbReference>
<dbReference type="PANTHER" id="PTHR46018:SF4">
    <property type="entry name" value="METALLO-HYDROLASE YHFI-RELATED"/>
    <property type="match status" value="1"/>
</dbReference>
<sequence length="262" mass="28005">MRGYVLGSGAGAPTPERALSGYWLELDDGSRILLDCGSGTLTRMAGLGLPIADLDIILITHLHPDHVGELITLFHALRMPTVQRDKPLRVYGPQGIEEFFAQVVWGVAKPPGRFAVSVQTAPEVWEVGRATLISAPTRHSASLPSLGYRVQVGQRALVYSGDADWSEGLLALCAQADLAILDCSSLTSEKIPGHLSAQECGRLAAQAQVKALLLSHFYAQPMDDDASARACQSEFDGVVWQAEDGLAFEIGAERAICARGGK</sequence>
<keyword evidence="3" id="KW-1185">Reference proteome</keyword>
<dbReference type="SMART" id="SM00849">
    <property type="entry name" value="Lactamase_B"/>
    <property type="match status" value="1"/>
</dbReference>
<feature type="domain" description="Metallo-beta-lactamase" evidence="1">
    <location>
        <begin position="20"/>
        <end position="194"/>
    </location>
</feature>
<dbReference type="PANTHER" id="PTHR46018">
    <property type="entry name" value="ZINC PHOSPHODIESTERASE ELAC PROTEIN 1"/>
    <property type="match status" value="1"/>
</dbReference>
<dbReference type="STRING" id="1434232.MAIT1_02634"/>
<dbReference type="CDD" id="cd16272">
    <property type="entry name" value="RNaseZ_MBL-fold"/>
    <property type="match status" value="1"/>
</dbReference>
<evidence type="ECO:0000259" key="1">
    <source>
        <dbReference type="SMART" id="SM00849"/>
    </source>
</evidence>
<reference evidence="2 3" key="1">
    <citation type="journal article" date="2016" name="BMC Genomics">
        <title>Combined genomic and structural analyses of a cultured magnetotactic bacterium reveals its niche adaptation to a dynamic environment.</title>
        <authorList>
            <person name="Araujo A.C."/>
            <person name="Morillo V."/>
            <person name="Cypriano J."/>
            <person name="Teixeira L.C."/>
            <person name="Leao P."/>
            <person name="Lyra S."/>
            <person name="Almeida L.G."/>
            <person name="Bazylinski D.A."/>
            <person name="Vasconcellos A.T."/>
            <person name="Abreu F."/>
            <person name="Lins U."/>
        </authorList>
    </citation>
    <scope>NUCLEOTIDE SEQUENCE [LARGE SCALE GENOMIC DNA]</scope>
    <source>
        <strain evidence="2 3">IT-1</strain>
    </source>
</reference>
<organism evidence="2 3">
    <name type="scientific">Magnetofaba australis IT-1</name>
    <dbReference type="NCBI Taxonomy" id="1434232"/>
    <lineage>
        <taxon>Bacteria</taxon>
        <taxon>Pseudomonadati</taxon>
        <taxon>Pseudomonadota</taxon>
        <taxon>Magnetococcia</taxon>
        <taxon>Magnetococcales</taxon>
        <taxon>Magnetococcaceae</taxon>
        <taxon>Magnetofaba</taxon>
    </lineage>
</organism>
<evidence type="ECO:0000313" key="3">
    <source>
        <dbReference type="Proteomes" id="UP000194003"/>
    </source>
</evidence>
<dbReference type="AlphaFoldDB" id="A0A1Y2K361"/>
<dbReference type="InterPro" id="IPR036866">
    <property type="entry name" value="RibonucZ/Hydroxyglut_hydro"/>
</dbReference>
<dbReference type="Pfam" id="PF12706">
    <property type="entry name" value="Lactamase_B_2"/>
    <property type="match status" value="1"/>
</dbReference>
<protein>
    <submittedName>
        <fullName evidence="2">Putative beta-lactamase domain-containing protein</fullName>
    </submittedName>
</protein>
<dbReference type="EMBL" id="LVJN01000020">
    <property type="protein sequence ID" value="OSM02488.1"/>
    <property type="molecule type" value="Genomic_DNA"/>
</dbReference>
<dbReference type="Gene3D" id="3.60.15.10">
    <property type="entry name" value="Ribonuclease Z/Hydroxyacylglutathione hydrolase-like"/>
    <property type="match status" value="1"/>
</dbReference>
<evidence type="ECO:0000313" key="2">
    <source>
        <dbReference type="EMBL" id="OSM02488.1"/>
    </source>
</evidence>
<dbReference type="RefSeq" id="WP_085445343.1">
    <property type="nucleotide sequence ID" value="NZ_LVJN01000020.1"/>
</dbReference>
<proteinExistence type="predicted"/>
<dbReference type="GO" id="GO:0042781">
    <property type="term" value="F:3'-tRNA processing endoribonuclease activity"/>
    <property type="evidence" value="ECO:0007669"/>
    <property type="project" value="TreeGrafter"/>
</dbReference>
<comment type="caution">
    <text evidence="2">The sequence shown here is derived from an EMBL/GenBank/DDBJ whole genome shotgun (WGS) entry which is preliminary data.</text>
</comment>
<accession>A0A1Y2K361</accession>
<dbReference type="Proteomes" id="UP000194003">
    <property type="component" value="Unassembled WGS sequence"/>
</dbReference>
<dbReference type="SUPFAM" id="SSF56281">
    <property type="entry name" value="Metallo-hydrolase/oxidoreductase"/>
    <property type="match status" value="1"/>
</dbReference>